<organism evidence="2 3">
    <name type="scientific">Blastomonas fulva</name>
    <dbReference type="NCBI Taxonomy" id="1550728"/>
    <lineage>
        <taxon>Bacteria</taxon>
        <taxon>Pseudomonadati</taxon>
        <taxon>Pseudomonadota</taxon>
        <taxon>Alphaproteobacteria</taxon>
        <taxon>Sphingomonadales</taxon>
        <taxon>Sphingomonadaceae</taxon>
        <taxon>Blastomonas</taxon>
    </lineage>
</organism>
<sequence length="139" mass="15550">MTSPAFSDWLDICNLKARYCRCLDTKDWQGYAEVFADGAVLDTSPSGGLTVAGRDALVAYVRSSISEDTITTHHIHAPEIAIDGDTATGIWSMQDRNIWPNGRKLLGFGHYHERYVRTADGWRIAESRLTRINMEMTNG</sequence>
<dbReference type="EMBL" id="CP020083">
    <property type="protein sequence ID" value="ASR52288.1"/>
    <property type="molecule type" value="Genomic_DNA"/>
</dbReference>
<dbReference type="RefSeq" id="WP_117352631.1">
    <property type="nucleotide sequence ID" value="NZ_CP020083.1"/>
</dbReference>
<reference evidence="2 3" key="1">
    <citation type="submission" date="2017-03" db="EMBL/GenBank/DDBJ databases">
        <title>Complete genome sequence of Blastomonas fulva degrading microcsystin LR.</title>
        <authorList>
            <person name="Lee H.-g."/>
            <person name="Jin L."/>
            <person name="oh H.-M."/>
        </authorList>
    </citation>
    <scope>NUCLEOTIDE SEQUENCE [LARGE SCALE GENOMIC DNA]</scope>
    <source>
        <strain evidence="2 3">T2</strain>
    </source>
</reference>
<dbReference type="GeneID" id="303486524"/>
<gene>
    <name evidence="2" type="ORF">B5J99_13160</name>
</gene>
<dbReference type="InterPro" id="IPR032710">
    <property type="entry name" value="NTF2-like_dom_sf"/>
</dbReference>
<dbReference type="InterPro" id="IPR037401">
    <property type="entry name" value="SnoaL-like"/>
</dbReference>
<dbReference type="Gene3D" id="3.10.450.50">
    <property type="match status" value="1"/>
</dbReference>
<dbReference type="Pfam" id="PF13577">
    <property type="entry name" value="SnoaL_4"/>
    <property type="match status" value="1"/>
</dbReference>
<proteinExistence type="predicted"/>
<evidence type="ECO:0000259" key="1">
    <source>
        <dbReference type="Pfam" id="PF13577"/>
    </source>
</evidence>
<protein>
    <submittedName>
        <fullName evidence="2">DUF4440 domain-containing protein</fullName>
    </submittedName>
</protein>
<dbReference type="CDD" id="cd00531">
    <property type="entry name" value="NTF2_like"/>
    <property type="match status" value="1"/>
</dbReference>
<name>A0ABN5B6V4_9SPHN</name>
<evidence type="ECO:0000313" key="2">
    <source>
        <dbReference type="EMBL" id="ASR52288.1"/>
    </source>
</evidence>
<dbReference type="SUPFAM" id="SSF54427">
    <property type="entry name" value="NTF2-like"/>
    <property type="match status" value="1"/>
</dbReference>
<keyword evidence="3" id="KW-1185">Reference proteome</keyword>
<evidence type="ECO:0000313" key="3">
    <source>
        <dbReference type="Proteomes" id="UP000258016"/>
    </source>
</evidence>
<accession>A0ABN5B6V4</accession>
<feature type="domain" description="SnoaL-like" evidence="1">
    <location>
        <begin position="8"/>
        <end position="127"/>
    </location>
</feature>
<dbReference type="Proteomes" id="UP000258016">
    <property type="component" value="Chromosome"/>
</dbReference>